<comment type="caution">
    <text evidence="1">The sequence shown here is derived from an EMBL/GenBank/DDBJ whole genome shotgun (WGS) entry which is preliminary data.</text>
</comment>
<feature type="non-terminal residue" evidence="1">
    <location>
        <position position="1"/>
    </location>
</feature>
<protein>
    <submittedName>
        <fullName evidence="1">Uncharacterized protein</fullName>
    </submittedName>
</protein>
<keyword evidence="2" id="KW-1185">Reference proteome</keyword>
<proteinExistence type="predicted"/>
<dbReference type="EMBL" id="CAJHUC010002839">
    <property type="protein sequence ID" value="CAD7704444.1"/>
    <property type="molecule type" value="Genomic_DNA"/>
</dbReference>
<dbReference type="Proteomes" id="UP000708148">
    <property type="component" value="Unassembled WGS sequence"/>
</dbReference>
<feature type="non-terminal residue" evidence="1">
    <location>
        <position position="254"/>
    </location>
</feature>
<evidence type="ECO:0000313" key="1">
    <source>
        <dbReference type="EMBL" id="CAD7704444.1"/>
    </source>
</evidence>
<dbReference type="AlphaFoldDB" id="A0A8S1JI01"/>
<reference evidence="1" key="1">
    <citation type="submission" date="2020-12" db="EMBL/GenBank/DDBJ databases">
        <authorList>
            <person name="Iha C."/>
        </authorList>
    </citation>
    <scope>NUCLEOTIDE SEQUENCE</scope>
</reference>
<gene>
    <name evidence="1" type="ORF">OSTQU699_LOCUS9799</name>
</gene>
<accession>A0A8S1JI01</accession>
<name>A0A8S1JI01_9CHLO</name>
<evidence type="ECO:0000313" key="2">
    <source>
        <dbReference type="Proteomes" id="UP000708148"/>
    </source>
</evidence>
<sequence>RRLQQQASATAVAVAGPNSNAVANADATSDGTGVASSNAESIATDGSTAYSDVSTTAKDGASAIASVKSHASNGAYVKGVVDLEAEDGAVVVYDLLLGASGDKVLAVKVWGEGFRTYDGNVLALTLWKAYQESEEMGAYATDACAVAFADLLREYPDNYTYVAPIIVSAVRRPGPAASYFGGVIIKAYETEGCEFVQPYCVAAEELAAAKFNDKAFVKSIAASPELVSCVYDTDCDADMADQCCGVEVMESGKC</sequence>
<organism evidence="1 2">
    <name type="scientific">Ostreobium quekettii</name>
    <dbReference type="NCBI Taxonomy" id="121088"/>
    <lineage>
        <taxon>Eukaryota</taxon>
        <taxon>Viridiplantae</taxon>
        <taxon>Chlorophyta</taxon>
        <taxon>core chlorophytes</taxon>
        <taxon>Ulvophyceae</taxon>
        <taxon>TCBD clade</taxon>
        <taxon>Bryopsidales</taxon>
        <taxon>Ostreobineae</taxon>
        <taxon>Ostreobiaceae</taxon>
        <taxon>Ostreobium</taxon>
    </lineage>
</organism>